<proteinExistence type="predicted"/>
<keyword evidence="2" id="KW-1133">Transmembrane helix</keyword>
<feature type="signal peptide" evidence="3">
    <location>
        <begin position="1"/>
        <end position="35"/>
    </location>
</feature>
<keyword evidence="2" id="KW-0472">Membrane</keyword>
<feature type="transmembrane region" description="Helical" evidence="2">
    <location>
        <begin position="105"/>
        <end position="124"/>
    </location>
</feature>
<evidence type="ECO:0000313" key="5">
    <source>
        <dbReference type="Proteomes" id="UP001148313"/>
    </source>
</evidence>
<accession>A0ABT4VUF2</accession>
<gene>
    <name evidence="4" type="ORF">OOZ53_23490</name>
</gene>
<name>A0ABT4VUF2_9HYPH</name>
<dbReference type="RefSeq" id="WP_271092197.1">
    <property type="nucleotide sequence ID" value="NZ_JAPJZH010000021.1"/>
</dbReference>
<evidence type="ECO:0000256" key="1">
    <source>
        <dbReference type="SAM" id="MobiDB-lite"/>
    </source>
</evidence>
<protein>
    <recommendedName>
        <fullName evidence="6">DUF4129 domain-containing protein</fullName>
    </recommendedName>
</protein>
<organism evidence="4 5">
    <name type="scientific">Hoeflea poritis</name>
    <dbReference type="NCBI Taxonomy" id="2993659"/>
    <lineage>
        <taxon>Bacteria</taxon>
        <taxon>Pseudomonadati</taxon>
        <taxon>Pseudomonadota</taxon>
        <taxon>Alphaproteobacteria</taxon>
        <taxon>Hyphomicrobiales</taxon>
        <taxon>Rhizobiaceae</taxon>
        <taxon>Hoeflea</taxon>
    </lineage>
</organism>
<evidence type="ECO:0000256" key="2">
    <source>
        <dbReference type="SAM" id="Phobius"/>
    </source>
</evidence>
<feature type="compositionally biased region" description="Polar residues" evidence="1">
    <location>
        <begin position="44"/>
        <end position="59"/>
    </location>
</feature>
<dbReference type="Proteomes" id="UP001148313">
    <property type="component" value="Unassembled WGS sequence"/>
</dbReference>
<reference evidence="4" key="1">
    <citation type="submission" date="2022-11" db="EMBL/GenBank/DDBJ databases">
        <title>Hoeflea poritis sp. nov., isolated from scleractinian coral Porites lutea.</title>
        <authorList>
            <person name="Zhang G."/>
            <person name="Wei Q."/>
            <person name="Cai L."/>
        </authorList>
    </citation>
    <scope>NUCLEOTIDE SEQUENCE</scope>
    <source>
        <strain evidence="4">E7-10</strain>
    </source>
</reference>
<evidence type="ECO:0000313" key="4">
    <source>
        <dbReference type="EMBL" id="MDA4848341.1"/>
    </source>
</evidence>
<evidence type="ECO:0000256" key="3">
    <source>
        <dbReference type="SAM" id="SignalP"/>
    </source>
</evidence>
<evidence type="ECO:0008006" key="6">
    <source>
        <dbReference type="Google" id="ProtNLM"/>
    </source>
</evidence>
<comment type="caution">
    <text evidence="4">The sequence shown here is derived from an EMBL/GenBank/DDBJ whole genome shotgun (WGS) entry which is preliminary data.</text>
</comment>
<keyword evidence="5" id="KW-1185">Reference proteome</keyword>
<sequence>MSLPDVKRLGSVAAGAICLAACVLALVHHATQARAQQADEEPFSISTVDPPRTQTSEDYQGTARPLDITSDATYADKITGSVPPDRAVRQRSEPWRMDSTVILDGGWGVAITIFTIAVLLFLWLKFGGSSVLLSRGVNEGKEPQKPPETWNMAGNETEMDGAALLRHLARMKDRREALARLLRHCLLSAGAECDTRFARSDTEREAFARLPGSFKYRSALKTLLQDAELAHYGGRPVGDEVFARNLELGRLLLVGNHAGHHA</sequence>
<feature type="region of interest" description="Disordered" evidence="1">
    <location>
        <begin position="38"/>
        <end position="60"/>
    </location>
</feature>
<dbReference type="EMBL" id="JAPJZH010000021">
    <property type="protein sequence ID" value="MDA4848341.1"/>
    <property type="molecule type" value="Genomic_DNA"/>
</dbReference>
<keyword evidence="2" id="KW-0812">Transmembrane</keyword>
<keyword evidence="3" id="KW-0732">Signal</keyword>
<feature type="chain" id="PRO_5047333860" description="DUF4129 domain-containing protein" evidence="3">
    <location>
        <begin position="36"/>
        <end position="262"/>
    </location>
</feature>